<accession>A0A1H8HW12</accession>
<dbReference type="STRING" id="1121117.SAMN02745977_01622"/>
<proteinExistence type="predicted"/>
<dbReference type="SUPFAM" id="SSF46626">
    <property type="entry name" value="Cytochrome c"/>
    <property type="match status" value="1"/>
</dbReference>
<evidence type="ECO:0000256" key="2">
    <source>
        <dbReference type="ARBA" id="ARBA00022617"/>
    </source>
</evidence>
<dbReference type="GO" id="GO:0005506">
    <property type="term" value="F:iron ion binding"/>
    <property type="evidence" value="ECO:0007669"/>
    <property type="project" value="InterPro"/>
</dbReference>
<feature type="binding site" description="covalent" evidence="6">
    <location>
        <position position="85"/>
    </location>
    <ligand>
        <name>heme c</name>
        <dbReference type="ChEBI" id="CHEBI:61717"/>
    </ligand>
</feature>
<keyword evidence="4" id="KW-0249">Electron transport</keyword>
<keyword evidence="2 6" id="KW-0349">Heme</keyword>
<feature type="signal peptide" evidence="7">
    <location>
        <begin position="1"/>
        <end position="24"/>
    </location>
</feature>
<dbReference type="Gene3D" id="1.10.760.10">
    <property type="entry name" value="Cytochrome c-like domain"/>
    <property type="match status" value="1"/>
</dbReference>
<keyword evidence="10" id="KW-1185">Reference proteome</keyword>
<dbReference type="Proteomes" id="UP000199531">
    <property type="component" value="Unassembled WGS sequence"/>
</dbReference>
<evidence type="ECO:0000313" key="10">
    <source>
        <dbReference type="Proteomes" id="UP000199531"/>
    </source>
</evidence>
<evidence type="ECO:0000259" key="8">
    <source>
        <dbReference type="PROSITE" id="PS51007"/>
    </source>
</evidence>
<dbReference type="InterPro" id="IPR009056">
    <property type="entry name" value="Cyt_c-like_dom"/>
</dbReference>
<evidence type="ECO:0000256" key="4">
    <source>
        <dbReference type="ARBA" id="ARBA00022982"/>
    </source>
</evidence>
<dbReference type="EMBL" id="FOCW01000003">
    <property type="protein sequence ID" value="SEN60409.1"/>
    <property type="molecule type" value="Genomic_DNA"/>
</dbReference>
<sequence length="106" mass="11314">MNHPSTWLMAAAFGTLLAAQPAFAADELKLATSRNCMTCHTVERRVVGPSYKSVAQKYRNDPTAVDKLTPLIRSGGSGSFGAVPMPASPQVTDAEARRLAVWILGL</sequence>
<keyword evidence="3 6" id="KW-0479">Metal-binding</keyword>
<evidence type="ECO:0000256" key="7">
    <source>
        <dbReference type="SAM" id="SignalP"/>
    </source>
</evidence>
<dbReference type="Pfam" id="PF00034">
    <property type="entry name" value="Cytochrom_C"/>
    <property type="match status" value="1"/>
</dbReference>
<feature type="binding site" description="covalent" evidence="6">
    <location>
        <position position="36"/>
    </location>
    <ligand>
        <name>heme c</name>
        <dbReference type="ChEBI" id="CHEBI:61717"/>
    </ligand>
</feature>
<dbReference type="RefSeq" id="WP_234970078.1">
    <property type="nucleotide sequence ID" value="NZ_FOCW01000003.1"/>
</dbReference>
<feature type="binding site" description="covalent" evidence="6">
    <location>
        <position position="40"/>
    </location>
    <ligand>
        <name>heme c</name>
        <dbReference type="ChEBI" id="CHEBI:61717"/>
    </ligand>
</feature>
<name>A0A1H8HW12_9BURK</name>
<comment type="PTM">
    <text evidence="6">Binds 1 heme c group covalently per subunit.</text>
</comment>
<gene>
    <name evidence="9" type="ORF">SAMN02745977_01622</name>
</gene>
<keyword evidence="1" id="KW-0813">Transport</keyword>
<dbReference type="PRINTS" id="PR00606">
    <property type="entry name" value="CYTCHROMECID"/>
</dbReference>
<evidence type="ECO:0000313" key="9">
    <source>
        <dbReference type="EMBL" id="SEN60409.1"/>
    </source>
</evidence>
<evidence type="ECO:0000256" key="1">
    <source>
        <dbReference type="ARBA" id="ARBA00022448"/>
    </source>
</evidence>
<protein>
    <submittedName>
        <fullName evidence="9">Cytochrome c</fullName>
    </submittedName>
</protein>
<dbReference type="PROSITE" id="PS51007">
    <property type="entry name" value="CYTC"/>
    <property type="match status" value="1"/>
</dbReference>
<dbReference type="InterPro" id="IPR036909">
    <property type="entry name" value="Cyt_c-like_dom_sf"/>
</dbReference>
<dbReference type="AlphaFoldDB" id="A0A1H8HW12"/>
<organism evidence="9 10">
    <name type="scientific">Brachymonas denitrificans DSM 15123</name>
    <dbReference type="NCBI Taxonomy" id="1121117"/>
    <lineage>
        <taxon>Bacteria</taxon>
        <taxon>Pseudomonadati</taxon>
        <taxon>Pseudomonadota</taxon>
        <taxon>Betaproteobacteria</taxon>
        <taxon>Burkholderiales</taxon>
        <taxon>Comamonadaceae</taxon>
        <taxon>Brachymonas</taxon>
    </lineage>
</organism>
<feature type="chain" id="PRO_5011582487" evidence="7">
    <location>
        <begin position="25"/>
        <end position="106"/>
    </location>
</feature>
<reference evidence="9 10" key="1">
    <citation type="submission" date="2016-10" db="EMBL/GenBank/DDBJ databases">
        <authorList>
            <person name="de Groot N.N."/>
        </authorList>
    </citation>
    <scope>NUCLEOTIDE SEQUENCE [LARGE SCALE GENOMIC DNA]</scope>
    <source>
        <strain evidence="9 10">DSM 15123</strain>
    </source>
</reference>
<feature type="domain" description="Cytochrome c" evidence="8">
    <location>
        <begin position="14"/>
        <end position="106"/>
    </location>
</feature>
<evidence type="ECO:0000256" key="5">
    <source>
        <dbReference type="ARBA" id="ARBA00023004"/>
    </source>
</evidence>
<dbReference type="GO" id="GO:0020037">
    <property type="term" value="F:heme binding"/>
    <property type="evidence" value="ECO:0007669"/>
    <property type="project" value="InterPro"/>
</dbReference>
<dbReference type="GO" id="GO:0009055">
    <property type="term" value="F:electron transfer activity"/>
    <property type="evidence" value="ECO:0007669"/>
    <property type="project" value="InterPro"/>
</dbReference>
<keyword evidence="5 6" id="KW-0408">Iron</keyword>
<dbReference type="InterPro" id="IPR002324">
    <property type="entry name" value="Cyt_c_ID"/>
</dbReference>
<keyword evidence="7" id="KW-0732">Signal</keyword>
<evidence type="ECO:0000256" key="6">
    <source>
        <dbReference type="PIRSR" id="PIRSR602324-1"/>
    </source>
</evidence>
<evidence type="ECO:0000256" key="3">
    <source>
        <dbReference type="ARBA" id="ARBA00022723"/>
    </source>
</evidence>